<name>W5S653_9VIRU</name>
<proteinExistence type="predicted"/>
<keyword evidence="2" id="KW-1185">Reference proteome</keyword>
<evidence type="ECO:0000313" key="2">
    <source>
        <dbReference type="Proteomes" id="UP000202176"/>
    </source>
</evidence>
<dbReference type="Proteomes" id="UP000202176">
    <property type="component" value="Segment"/>
</dbReference>
<gene>
    <name evidence="1" type="ORF">pv_235</name>
</gene>
<accession>W5S653</accession>
<dbReference type="KEGG" id="vg:18266263"/>
<protein>
    <submittedName>
        <fullName evidence="1">Uncharacterized protein</fullName>
    </submittedName>
</protein>
<sequence length="122" mass="14119">MIRRFLSKFSSSNEKSKGNSELFFRDLCCLEQPVEVSGKLLDLNLGFFYARSDEPALKIETFDLQGKKNKVIFYGEMGAGATWKLTIWGKNDKSKICEKLNCNFEILIFEHEKKGKTFHPNR</sequence>
<dbReference type="GeneID" id="18266263"/>
<organism evidence="1 2">
    <name type="scientific">Pithovirus sibericum</name>
    <dbReference type="NCBI Taxonomy" id="1450746"/>
    <lineage>
        <taxon>Viruses</taxon>
        <taxon>Pithoviruses</taxon>
        <taxon>Orthopithovirinae</taxon>
        <taxon>Alphapithovirus</taxon>
        <taxon>Alphapithovirus sibericum</taxon>
    </lineage>
</organism>
<evidence type="ECO:0000313" key="1">
    <source>
        <dbReference type="EMBL" id="AHH01802.1"/>
    </source>
</evidence>
<dbReference type="RefSeq" id="YP_009001137.1">
    <property type="nucleotide sequence ID" value="NC_023423.1"/>
</dbReference>
<reference evidence="1 2" key="1">
    <citation type="journal article" date="2014" name="Proc. Natl. Acad. Sci. U.S.A.">
        <title>Thirty-thousand-year-old distant relative of giant icosahedral DNA viruses with a pandoravirus morphology.</title>
        <authorList>
            <person name="Legendre M."/>
            <person name="Bartoli J."/>
            <person name="Shmakova L."/>
            <person name="Jeudy S."/>
            <person name="Labadie K."/>
            <person name="Adrait A."/>
            <person name="Lescot M."/>
            <person name="Poirot O."/>
            <person name="Bertaux L."/>
            <person name="Bruley C."/>
            <person name="Coute Y."/>
            <person name="Rivkina E."/>
            <person name="Abergel C."/>
            <person name="Claverie J.M."/>
        </authorList>
    </citation>
    <scope>NUCLEOTIDE SEQUENCE [LARGE SCALE GENOMIC DNA]</scope>
    <source>
        <strain evidence="1">P1084-T</strain>
    </source>
</reference>
<dbReference type="EMBL" id="KF740664">
    <property type="protein sequence ID" value="AHH01802.1"/>
    <property type="molecule type" value="Genomic_DNA"/>
</dbReference>